<dbReference type="AlphaFoldDB" id="C4GMT8"/>
<protein>
    <submittedName>
        <fullName evidence="1">Uncharacterized protein</fullName>
    </submittedName>
</protein>
<dbReference type="STRING" id="629741.GCWU000324_03024"/>
<gene>
    <name evidence="1" type="ORF">GCWU000324_03024</name>
</gene>
<sequence length="40" mass="4519">MGLVTRQPENAGASYGIRSQHALWLVGKPLRWQSKTLVLR</sequence>
<keyword evidence="2" id="KW-1185">Reference proteome</keyword>
<comment type="caution">
    <text evidence="1">The sequence shown here is derived from an EMBL/GenBank/DDBJ whole genome shotgun (WGS) entry which is preliminary data.</text>
</comment>
<evidence type="ECO:0000313" key="1">
    <source>
        <dbReference type="EMBL" id="EEP66623.1"/>
    </source>
</evidence>
<evidence type="ECO:0000313" key="2">
    <source>
        <dbReference type="Proteomes" id="UP000003009"/>
    </source>
</evidence>
<reference evidence="1" key="1">
    <citation type="submission" date="2009-04" db="EMBL/GenBank/DDBJ databases">
        <authorList>
            <person name="Weinstock G."/>
            <person name="Sodergren E."/>
            <person name="Clifton S."/>
            <person name="Fulton L."/>
            <person name="Fulton B."/>
            <person name="Courtney L."/>
            <person name="Fronick C."/>
            <person name="Harrison M."/>
            <person name="Strong C."/>
            <person name="Farmer C."/>
            <person name="Delahaunty K."/>
            <person name="Markovic C."/>
            <person name="Hall O."/>
            <person name="Minx P."/>
            <person name="Tomlinson C."/>
            <person name="Mitreva M."/>
            <person name="Nelson J."/>
            <person name="Hou S."/>
            <person name="Wollam A."/>
            <person name="Pepin K.H."/>
            <person name="Johnson M."/>
            <person name="Bhonagiri V."/>
            <person name="Nash W.E."/>
            <person name="Warren W."/>
            <person name="Chinwalla A."/>
            <person name="Mardis E.R."/>
            <person name="Wilson R.K."/>
        </authorList>
    </citation>
    <scope>NUCLEOTIDE SEQUENCE [LARGE SCALE GENOMIC DNA]</scope>
    <source>
        <strain evidence="1">ATCC 51147</strain>
    </source>
</reference>
<proteinExistence type="predicted"/>
<dbReference type="Proteomes" id="UP000003009">
    <property type="component" value="Unassembled WGS sequence"/>
</dbReference>
<dbReference type="EMBL" id="ACJW02000008">
    <property type="protein sequence ID" value="EEP66623.1"/>
    <property type="molecule type" value="Genomic_DNA"/>
</dbReference>
<dbReference type="HOGENOM" id="CLU_3291023_0_0_4"/>
<accession>C4GMT8</accession>
<organism evidence="1 2">
    <name type="scientific">Kingella oralis ATCC 51147</name>
    <dbReference type="NCBI Taxonomy" id="629741"/>
    <lineage>
        <taxon>Bacteria</taxon>
        <taxon>Pseudomonadati</taxon>
        <taxon>Pseudomonadota</taxon>
        <taxon>Betaproteobacteria</taxon>
        <taxon>Neisseriales</taxon>
        <taxon>Neisseriaceae</taxon>
        <taxon>Kingella</taxon>
    </lineage>
</organism>
<name>C4GMT8_9NEIS</name>